<dbReference type="GeneID" id="31002599"/>
<evidence type="ECO:0000313" key="1">
    <source>
        <dbReference type="EMBL" id="OKL62303.1"/>
    </source>
</evidence>
<organism evidence="1 2">
    <name type="scientific">Talaromyces atroroseus</name>
    <dbReference type="NCBI Taxonomy" id="1441469"/>
    <lineage>
        <taxon>Eukaryota</taxon>
        <taxon>Fungi</taxon>
        <taxon>Dikarya</taxon>
        <taxon>Ascomycota</taxon>
        <taxon>Pezizomycotina</taxon>
        <taxon>Eurotiomycetes</taxon>
        <taxon>Eurotiomycetidae</taxon>
        <taxon>Eurotiales</taxon>
        <taxon>Trichocomaceae</taxon>
        <taxon>Talaromyces</taxon>
        <taxon>Talaromyces sect. Trachyspermi</taxon>
    </lineage>
</organism>
<reference evidence="1 2" key="1">
    <citation type="submission" date="2015-06" db="EMBL/GenBank/DDBJ databases">
        <title>Talaromyces atroroseus IBT 11181 draft genome.</title>
        <authorList>
            <person name="Rasmussen K.B."/>
            <person name="Rasmussen S."/>
            <person name="Petersen B."/>
            <person name="Sicheritz-Ponten T."/>
            <person name="Mortensen U.H."/>
            <person name="Thrane U."/>
        </authorList>
    </citation>
    <scope>NUCLEOTIDE SEQUENCE [LARGE SCALE GENOMIC DNA]</scope>
    <source>
        <strain evidence="1 2">IBT 11181</strain>
    </source>
</reference>
<gene>
    <name evidence="1" type="ORF">UA08_02844</name>
</gene>
<accession>A0A225AS27</accession>
<evidence type="ECO:0000313" key="2">
    <source>
        <dbReference type="Proteomes" id="UP000214365"/>
    </source>
</evidence>
<dbReference type="RefSeq" id="XP_020122424.1">
    <property type="nucleotide sequence ID" value="XM_020264931.1"/>
</dbReference>
<keyword evidence="2" id="KW-1185">Reference proteome</keyword>
<protein>
    <submittedName>
        <fullName evidence="1">Uncharacterized protein</fullName>
    </submittedName>
</protein>
<dbReference type="Proteomes" id="UP000214365">
    <property type="component" value="Unassembled WGS sequence"/>
</dbReference>
<comment type="caution">
    <text evidence="1">The sequence shown here is derived from an EMBL/GenBank/DDBJ whole genome shotgun (WGS) entry which is preliminary data.</text>
</comment>
<sequence length="217" mass="25395">MDKELDQFEKFDTLGTHRLSYDAKDESKRLTYDTDRKSVTPYWVTRAIQFLKDYEQIPSEPTDNQERIKLQAFMFLGKDSENRTKHELTITLELEAKLHGNSEFTHTPIPWKEGTEEHSKVIYIHAREAKLDELIITYYVNWNVIFRTKQGRTCAKGPLVVPIQDTDSLMVLTCLNPVSGLFGEPKRLYCLIKDFHKIPDPEWLHNESEAVEDTNFV</sequence>
<dbReference type="AlphaFoldDB" id="A0A225AS27"/>
<proteinExistence type="predicted"/>
<dbReference type="EMBL" id="LFMY01000003">
    <property type="protein sequence ID" value="OKL62303.1"/>
    <property type="molecule type" value="Genomic_DNA"/>
</dbReference>
<name>A0A225AS27_TALAT</name>